<keyword evidence="2" id="KW-0732">Signal</keyword>
<dbReference type="AlphaFoldDB" id="A0AAE6WSJ4"/>
<feature type="region of interest" description="Disordered" evidence="1">
    <location>
        <begin position="35"/>
        <end position="61"/>
    </location>
</feature>
<evidence type="ECO:0000313" key="4">
    <source>
        <dbReference type="Proteomes" id="UP000503505"/>
    </source>
</evidence>
<evidence type="ECO:0000313" key="3">
    <source>
        <dbReference type="EMBL" id="QIC66375.1"/>
    </source>
</evidence>
<dbReference type="Pfam" id="PF11776">
    <property type="entry name" value="RcnB"/>
    <property type="match status" value="1"/>
</dbReference>
<gene>
    <name evidence="3" type="ORF">FSC10_02875</name>
</gene>
<evidence type="ECO:0000256" key="1">
    <source>
        <dbReference type="SAM" id="MobiDB-lite"/>
    </source>
</evidence>
<name>A0AAE6WSJ4_9GAMM</name>
<proteinExistence type="predicted"/>
<organism evidence="3 4">
    <name type="scientific">Acinetobacter schindleri</name>
    <dbReference type="NCBI Taxonomy" id="108981"/>
    <lineage>
        <taxon>Bacteria</taxon>
        <taxon>Pseudomonadati</taxon>
        <taxon>Pseudomonadota</taxon>
        <taxon>Gammaproteobacteria</taxon>
        <taxon>Moraxellales</taxon>
        <taxon>Moraxellaceae</taxon>
        <taxon>Acinetobacter</taxon>
    </lineage>
</organism>
<accession>A0AAE6WSJ4</accession>
<dbReference type="Gene3D" id="3.10.450.160">
    <property type="entry name" value="inner membrane protein cigr"/>
    <property type="match status" value="1"/>
</dbReference>
<evidence type="ECO:0008006" key="5">
    <source>
        <dbReference type="Google" id="ProtNLM"/>
    </source>
</evidence>
<feature type="signal peptide" evidence="2">
    <location>
        <begin position="1"/>
        <end position="23"/>
    </location>
</feature>
<reference evidence="3 4" key="1">
    <citation type="submission" date="2019-09" db="EMBL/GenBank/DDBJ databases">
        <title>Non-baumannii Acinetobacter spp. carrying blaNDM-1 isolated in China.</title>
        <authorList>
            <person name="Cui C."/>
            <person name="Chen C."/>
            <person name="Sun J."/>
            <person name="Liu Y."/>
        </authorList>
    </citation>
    <scope>NUCLEOTIDE SEQUENCE [LARGE SCALE GENOMIC DNA]</scope>
    <source>
        <strain evidence="3 4">HZE23-1</strain>
    </source>
</reference>
<protein>
    <recommendedName>
        <fullName evidence="5">RcnB family protein</fullName>
    </recommendedName>
</protein>
<evidence type="ECO:0000256" key="2">
    <source>
        <dbReference type="SAM" id="SignalP"/>
    </source>
</evidence>
<feature type="chain" id="PRO_5042013013" description="RcnB family protein" evidence="2">
    <location>
        <begin position="24"/>
        <end position="140"/>
    </location>
</feature>
<dbReference type="Proteomes" id="UP000503505">
    <property type="component" value="Chromosome"/>
</dbReference>
<dbReference type="RefSeq" id="WP_163170896.1">
    <property type="nucleotide sequence ID" value="NZ_CP044463.1"/>
</dbReference>
<sequence length="140" mass="16122">MKIILSSARLAALLFGASVPAVAGSNWVGYTSKETYKRPQHPRPPQQHYPQRPRPPAHHYPNQWRHPPIQNGVSIRYQAPTTIYQNSTSYSWVNGDPNVAHIESSRYVLINDWRRLGLPDPPTGMHWIYENGRYVLVNNR</sequence>
<dbReference type="EMBL" id="CP044463">
    <property type="protein sequence ID" value="QIC66375.1"/>
    <property type="molecule type" value="Genomic_DNA"/>
</dbReference>
<dbReference type="InterPro" id="IPR024572">
    <property type="entry name" value="RcnB"/>
</dbReference>